<keyword evidence="1" id="KW-0547">Nucleotide-binding</keyword>
<dbReference type="AlphaFoldDB" id="A0A9W8E495"/>
<keyword evidence="4" id="KW-1185">Reference proteome</keyword>
<dbReference type="EC" id="3.6.4.7" evidence="3"/>
<dbReference type="EMBL" id="JANBPY010002529">
    <property type="protein sequence ID" value="KAJ1954618.1"/>
    <property type="molecule type" value="Genomic_DNA"/>
</dbReference>
<reference evidence="3" key="1">
    <citation type="submission" date="2022-07" db="EMBL/GenBank/DDBJ databases">
        <title>Phylogenomic reconstructions and comparative analyses of Kickxellomycotina fungi.</title>
        <authorList>
            <person name="Reynolds N.K."/>
            <person name="Stajich J.E."/>
            <person name="Barry K."/>
            <person name="Grigoriev I.V."/>
            <person name="Crous P."/>
            <person name="Smith M.E."/>
        </authorList>
    </citation>
    <scope>NUCLEOTIDE SEQUENCE</scope>
    <source>
        <strain evidence="3">RSA 1196</strain>
    </source>
</reference>
<sequence length="497" mass="55736">LFDRGVVVITTSNRHPDDLYKNGLQRQSFIPCIELLKTQCRVVSLDSGTDYRRLERETAHLYFTSLEQDPLPTRFSQLWRAATESHPIAPQTLHFLGRELVVPEATEGVAKMSFDQLCGQAHSAADYLELTKQYQLLFLTNVPPMDLSMKNEARRFITLVDTLYENHTVLVISAACPVADLFSVDRSENAADSTEKSPGNLELQDSQRLLMDDLGLSVNQLNSTLFTADEEAFAFQRALSRLVEMQSKWNQTGHAVDGAVMWLHATQKPTTTGVHYLNFCARRIADAEKGWAEITYVKHEAKADEDIIVQDKPLKLLLYSNDFSSWKSLRGKGSTLEEYEYHGVEFGLDEIPARSGWSVMWALLLNHCGTKHDDLFASMGHLVQHDGDWTVQPLTVAMDPQATVASVVNEGIYQGNTVLDEEKSFHTDTIVGVVANGEVADEDLLSEIAQCMAQWDLVLGLTVVVNKNLTQHQAYFIYRPAQIPSDTVVQLAGQFLR</sequence>
<evidence type="ECO:0000256" key="1">
    <source>
        <dbReference type="ARBA" id="ARBA00022741"/>
    </source>
</evidence>
<dbReference type="Proteomes" id="UP001150925">
    <property type="component" value="Unassembled WGS sequence"/>
</dbReference>
<name>A0A9W8E495_9FUNG</name>
<protein>
    <submittedName>
        <fullName evidence="3">ATPase</fullName>
        <ecNumber evidence="3">3.6.4.7</ecNumber>
    </submittedName>
</protein>
<feature type="non-terminal residue" evidence="3">
    <location>
        <position position="497"/>
    </location>
</feature>
<organism evidence="3 4">
    <name type="scientific">Dispira parvispora</name>
    <dbReference type="NCBI Taxonomy" id="1520584"/>
    <lineage>
        <taxon>Eukaryota</taxon>
        <taxon>Fungi</taxon>
        <taxon>Fungi incertae sedis</taxon>
        <taxon>Zoopagomycota</taxon>
        <taxon>Kickxellomycotina</taxon>
        <taxon>Dimargaritomycetes</taxon>
        <taxon>Dimargaritales</taxon>
        <taxon>Dimargaritaceae</taxon>
        <taxon>Dispira</taxon>
    </lineage>
</organism>
<dbReference type="NCBIfam" id="NF040713">
    <property type="entry name" value="ZapE"/>
    <property type="match status" value="1"/>
</dbReference>
<gene>
    <name evidence="3" type="primary">AFG1_1</name>
    <name evidence="3" type="ORF">IWQ62_005716</name>
</gene>
<evidence type="ECO:0000256" key="2">
    <source>
        <dbReference type="ARBA" id="ARBA00022840"/>
    </source>
</evidence>
<dbReference type="PANTHER" id="PTHR12169:SF6">
    <property type="entry name" value="AFG1-LIKE ATPASE"/>
    <property type="match status" value="1"/>
</dbReference>
<dbReference type="PANTHER" id="PTHR12169">
    <property type="entry name" value="ATPASE N2B"/>
    <property type="match status" value="1"/>
</dbReference>
<evidence type="ECO:0000313" key="3">
    <source>
        <dbReference type="EMBL" id="KAJ1954618.1"/>
    </source>
</evidence>
<dbReference type="GO" id="GO:0016887">
    <property type="term" value="F:ATP hydrolysis activity"/>
    <property type="evidence" value="ECO:0007669"/>
    <property type="project" value="InterPro"/>
</dbReference>
<dbReference type="InterPro" id="IPR005654">
    <property type="entry name" value="ATPase_AFG1-like"/>
</dbReference>
<accession>A0A9W8E495</accession>
<feature type="non-terminal residue" evidence="3">
    <location>
        <position position="1"/>
    </location>
</feature>
<evidence type="ECO:0000313" key="4">
    <source>
        <dbReference type="Proteomes" id="UP001150925"/>
    </source>
</evidence>
<comment type="caution">
    <text evidence="3">The sequence shown here is derived from an EMBL/GenBank/DDBJ whole genome shotgun (WGS) entry which is preliminary data.</text>
</comment>
<keyword evidence="3" id="KW-0378">Hydrolase</keyword>
<dbReference type="Pfam" id="PF03969">
    <property type="entry name" value="AFG1_ATPase"/>
    <property type="match status" value="1"/>
</dbReference>
<keyword evidence="2" id="KW-0067">ATP-binding</keyword>
<dbReference type="GO" id="GO:0005524">
    <property type="term" value="F:ATP binding"/>
    <property type="evidence" value="ECO:0007669"/>
    <property type="project" value="UniProtKB-KW"/>
</dbReference>
<proteinExistence type="predicted"/>
<dbReference type="OrthoDB" id="548867at2759"/>
<dbReference type="GO" id="GO:0005739">
    <property type="term" value="C:mitochondrion"/>
    <property type="evidence" value="ECO:0007669"/>
    <property type="project" value="TreeGrafter"/>
</dbReference>